<dbReference type="Proteomes" id="UP000316921">
    <property type="component" value="Plasmid pPla133_1"/>
</dbReference>
<protein>
    <submittedName>
        <fullName evidence="3">Relaxase/Mobilization nuclease domain protein</fullName>
    </submittedName>
</protein>
<sequence>MIPKLHKKGRSFAGAAAYLLHDKDHAETSERVAWTATRNLATHNPEAAWRVMAATAMDQARLKEEAGIKATGRKSKESVLHITLSWHPDEADKLTREEMMAAADGALMTLKADRHQALIVCHSDEPQPHVHILLNRVSPEDGRLLSSSKEKLALSRWAERYERDRGQVLCEERVLNNAARDRGTYVRGRADRPRHIVELEAGAPGTLWATRLREQQREKDLKLSRKSRELRERHAQAWRDLDLKHDTDKVALKVSTRRQVTVARQEAGARFLDRFAALAVEQEAEREAFAAREATLFGKGLNTLRAIDWSGLLRQERRSAAIREAFGLLAGRVGPRSETLRRKQQRETLALEREEHAAKHQAAAGVRGEAGQRLQSLRDRYLLDRAGLQVEHAVDRAELAQDWRTRRQERAQAWEKAREYEATHTFERVATPDDERRRAAAAFMTRMRKARSERQRSEPLSPGEAFRKQARRAERDREGGIER</sequence>
<dbReference type="RefSeq" id="WP_419192489.1">
    <property type="nucleotide sequence ID" value="NZ_CP036288.1"/>
</dbReference>
<dbReference type="EMBL" id="CP036288">
    <property type="protein sequence ID" value="QDU70162.1"/>
    <property type="molecule type" value="Genomic_DNA"/>
</dbReference>
<organism evidence="3 4">
    <name type="scientific">Engelhardtia mirabilis</name>
    <dbReference type="NCBI Taxonomy" id="2528011"/>
    <lineage>
        <taxon>Bacteria</taxon>
        <taxon>Pseudomonadati</taxon>
        <taxon>Planctomycetota</taxon>
        <taxon>Planctomycetia</taxon>
        <taxon>Planctomycetia incertae sedis</taxon>
        <taxon>Engelhardtia</taxon>
    </lineage>
</organism>
<keyword evidence="4" id="KW-1185">Reference proteome</keyword>
<accession>A0A518BT59</accession>
<dbReference type="Pfam" id="PF03432">
    <property type="entry name" value="Relaxase"/>
    <property type="match status" value="1"/>
</dbReference>
<keyword evidence="3" id="KW-0614">Plasmid</keyword>
<feature type="domain" description="MobA/VirD2-like nuclease" evidence="2">
    <location>
        <begin position="28"/>
        <end position="166"/>
    </location>
</feature>
<geneLocation type="plasmid" evidence="4">
    <name>ppla133_1</name>
</geneLocation>
<feature type="region of interest" description="Disordered" evidence="1">
    <location>
        <begin position="442"/>
        <end position="483"/>
    </location>
</feature>
<gene>
    <name evidence="3" type="ORF">Pla133_52860</name>
</gene>
<evidence type="ECO:0000256" key="1">
    <source>
        <dbReference type="SAM" id="MobiDB-lite"/>
    </source>
</evidence>
<dbReference type="Gene3D" id="3.30.930.30">
    <property type="match status" value="1"/>
</dbReference>
<feature type="compositionally biased region" description="Basic and acidic residues" evidence="1">
    <location>
        <begin position="465"/>
        <end position="483"/>
    </location>
</feature>
<evidence type="ECO:0000313" key="4">
    <source>
        <dbReference type="Proteomes" id="UP000316921"/>
    </source>
</evidence>
<dbReference type="InterPro" id="IPR005094">
    <property type="entry name" value="Endonuclease_MobA/VirD2"/>
</dbReference>
<dbReference type="KEGG" id="pbap:Pla133_52860"/>
<dbReference type="AlphaFoldDB" id="A0A518BT59"/>
<evidence type="ECO:0000313" key="3">
    <source>
        <dbReference type="EMBL" id="QDU70162.1"/>
    </source>
</evidence>
<name>A0A518BT59_9BACT</name>
<evidence type="ECO:0000259" key="2">
    <source>
        <dbReference type="Pfam" id="PF03432"/>
    </source>
</evidence>
<proteinExistence type="predicted"/>
<reference evidence="3 4" key="1">
    <citation type="submission" date="2019-02" db="EMBL/GenBank/DDBJ databases">
        <title>Deep-cultivation of Planctomycetes and their phenomic and genomic characterization uncovers novel biology.</title>
        <authorList>
            <person name="Wiegand S."/>
            <person name="Jogler M."/>
            <person name="Boedeker C."/>
            <person name="Pinto D."/>
            <person name="Vollmers J."/>
            <person name="Rivas-Marin E."/>
            <person name="Kohn T."/>
            <person name="Peeters S.H."/>
            <person name="Heuer A."/>
            <person name="Rast P."/>
            <person name="Oberbeckmann S."/>
            <person name="Bunk B."/>
            <person name="Jeske O."/>
            <person name="Meyerdierks A."/>
            <person name="Storesund J.E."/>
            <person name="Kallscheuer N."/>
            <person name="Luecker S."/>
            <person name="Lage O.M."/>
            <person name="Pohl T."/>
            <person name="Merkel B.J."/>
            <person name="Hornburger P."/>
            <person name="Mueller R.-W."/>
            <person name="Bruemmer F."/>
            <person name="Labrenz M."/>
            <person name="Spormann A.M."/>
            <person name="Op den Camp H."/>
            <person name="Overmann J."/>
            <person name="Amann R."/>
            <person name="Jetten M.S.M."/>
            <person name="Mascher T."/>
            <person name="Medema M.H."/>
            <person name="Devos D.P."/>
            <person name="Kaster A.-K."/>
            <person name="Ovreas L."/>
            <person name="Rohde M."/>
            <person name="Galperin M.Y."/>
            <person name="Jogler C."/>
        </authorList>
    </citation>
    <scope>NUCLEOTIDE SEQUENCE [LARGE SCALE GENOMIC DNA]</scope>
    <source>
        <strain evidence="3 4">Pla133</strain>
        <plasmid evidence="4">ppla133_1</plasmid>
    </source>
</reference>